<dbReference type="Pfam" id="PF11185">
    <property type="entry name" value="DUF2971"/>
    <property type="match status" value="1"/>
</dbReference>
<evidence type="ECO:0000313" key="1">
    <source>
        <dbReference type="EMBL" id="RHK10595.1"/>
    </source>
</evidence>
<sequence>MILYHYTTMDTFISMMEHSLFHQNDNLEPTHLIMWAGHSSYQNDPTECKLYFEGLRKAIENYSLNNSCNLMEEYDKLINEPERGLSLYFISFSEQEDDLTMWRGYGQNGDGISLGFDFDKLPGAPLMRLKNRDNPENNNYQLDTRLIYNKDYPIKCVYTEPNDIKIEEDTCRRTIQNLQDKDKDKDKELRDVIQHLIDCQEAPKYKHFKYEAEKEHRIVKIGEMPKFRKGKDGFPTPYIEVGIPISCLQQIIIGPCQASDNNVKRVKALLCSKLLDIPIKKSIIPYRNKI</sequence>
<gene>
    <name evidence="1" type="ORF">DW079_07050</name>
</gene>
<dbReference type="Proteomes" id="UP000286211">
    <property type="component" value="Unassembled WGS sequence"/>
</dbReference>
<protein>
    <submittedName>
        <fullName evidence="1">DUF2971 domain-containing protein</fullName>
    </submittedName>
</protein>
<dbReference type="AlphaFoldDB" id="A0A3R6FCP5"/>
<proteinExistence type="predicted"/>
<evidence type="ECO:0000313" key="2">
    <source>
        <dbReference type="Proteomes" id="UP000286211"/>
    </source>
</evidence>
<accession>A0A3R6FCP5</accession>
<reference evidence="1 2" key="1">
    <citation type="submission" date="2018-08" db="EMBL/GenBank/DDBJ databases">
        <title>A genome reference for cultivated species of the human gut microbiota.</title>
        <authorList>
            <person name="Zou Y."/>
            <person name="Xue W."/>
            <person name="Luo G."/>
        </authorList>
    </citation>
    <scope>NUCLEOTIDE SEQUENCE [LARGE SCALE GENOMIC DNA]</scope>
    <source>
        <strain evidence="1 2">AF46-2NS</strain>
    </source>
</reference>
<dbReference type="InterPro" id="IPR021352">
    <property type="entry name" value="DUF2971"/>
</dbReference>
<dbReference type="EMBL" id="QRNB01000029">
    <property type="protein sequence ID" value="RHK10595.1"/>
    <property type="molecule type" value="Genomic_DNA"/>
</dbReference>
<comment type="caution">
    <text evidence="1">The sequence shown here is derived from an EMBL/GenBank/DDBJ whole genome shotgun (WGS) entry which is preliminary data.</text>
</comment>
<organism evidence="1 2">
    <name type="scientific">Segatella copri</name>
    <dbReference type="NCBI Taxonomy" id="165179"/>
    <lineage>
        <taxon>Bacteria</taxon>
        <taxon>Pseudomonadati</taxon>
        <taxon>Bacteroidota</taxon>
        <taxon>Bacteroidia</taxon>
        <taxon>Bacteroidales</taxon>
        <taxon>Prevotellaceae</taxon>
        <taxon>Segatella</taxon>
    </lineage>
</organism>
<name>A0A3R6FCP5_9BACT</name>